<sequence>MRKVVLLLAAANLCGAAYQGAVAQDAVRFDRPIFTTEATVLCARQEQITMLRRAEDGGDRAGFERIATRDCKRVAPDLRLTVVGRQGLYDPDVEVRVASAPDLDPGVPRSRMWTLKSMVRN</sequence>
<proteinExistence type="predicted"/>
<gene>
    <name evidence="2" type="ORF">JMJ55_04565</name>
</gene>
<evidence type="ECO:0000313" key="3">
    <source>
        <dbReference type="Proteomes" id="UP000606490"/>
    </source>
</evidence>
<feature type="signal peptide" evidence="1">
    <location>
        <begin position="1"/>
        <end position="23"/>
    </location>
</feature>
<evidence type="ECO:0008006" key="4">
    <source>
        <dbReference type="Google" id="ProtNLM"/>
    </source>
</evidence>
<dbReference type="Proteomes" id="UP000606490">
    <property type="component" value="Unassembled WGS sequence"/>
</dbReference>
<evidence type="ECO:0000313" key="2">
    <source>
        <dbReference type="EMBL" id="MBL6454586.1"/>
    </source>
</evidence>
<protein>
    <recommendedName>
        <fullName evidence="4">UrcA family protein</fullName>
    </recommendedName>
</protein>
<reference evidence="2 3" key="1">
    <citation type="submission" date="2021-01" db="EMBL/GenBank/DDBJ databases">
        <title>Belnapia mucosa sp. nov. and Belnapia arida sp. nov., isolated from the Tabernas Desert (Almeria, Spain).</title>
        <authorList>
            <person name="Molina-Menor E."/>
            <person name="Vidal-Verdu A."/>
            <person name="Calonge A."/>
            <person name="Satari L."/>
            <person name="Pereto Magraner J."/>
            <person name="Porcar Miralles M."/>
        </authorList>
    </citation>
    <scope>NUCLEOTIDE SEQUENCE [LARGE SCALE GENOMIC DNA]</scope>
    <source>
        <strain evidence="2 3">T6</strain>
    </source>
</reference>
<keyword evidence="3" id="KW-1185">Reference proteome</keyword>
<keyword evidence="1" id="KW-0732">Signal</keyword>
<dbReference type="RefSeq" id="WP_202824278.1">
    <property type="nucleotide sequence ID" value="NZ_JAEUXJ010000001.1"/>
</dbReference>
<accession>A0ABS1UYQ8</accession>
<dbReference type="EMBL" id="JAEUXJ010000001">
    <property type="protein sequence ID" value="MBL6454586.1"/>
    <property type="molecule type" value="Genomic_DNA"/>
</dbReference>
<name>A0ABS1UYQ8_9PROT</name>
<comment type="caution">
    <text evidence="2">The sequence shown here is derived from an EMBL/GenBank/DDBJ whole genome shotgun (WGS) entry which is preliminary data.</text>
</comment>
<feature type="chain" id="PRO_5045362753" description="UrcA family protein" evidence="1">
    <location>
        <begin position="24"/>
        <end position="121"/>
    </location>
</feature>
<organism evidence="2 3">
    <name type="scientific">Belnapia mucosa</name>
    <dbReference type="NCBI Taxonomy" id="2804532"/>
    <lineage>
        <taxon>Bacteria</taxon>
        <taxon>Pseudomonadati</taxon>
        <taxon>Pseudomonadota</taxon>
        <taxon>Alphaproteobacteria</taxon>
        <taxon>Acetobacterales</taxon>
        <taxon>Roseomonadaceae</taxon>
        <taxon>Belnapia</taxon>
    </lineage>
</organism>
<evidence type="ECO:0000256" key="1">
    <source>
        <dbReference type="SAM" id="SignalP"/>
    </source>
</evidence>